<dbReference type="Gene3D" id="3.40.50.10540">
    <property type="entry name" value="Crotonobetainyl-coa:carnitine coa-transferase, domain 1"/>
    <property type="match status" value="1"/>
</dbReference>
<dbReference type="InterPro" id="IPR023606">
    <property type="entry name" value="CoA-Trfase_III_dom_1_sf"/>
</dbReference>
<dbReference type="PANTHER" id="PTHR48207">
    <property type="entry name" value="SUCCINATE--HYDROXYMETHYLGLUTARATE COA-TRANSFERASE"/>
    <property type="match status" value="1"/>
</dbReference>
<evidence type="ECO:0000313" key="2">
    <source>
        <dbReference type="EMBL" id="PXW90153.1"/>
    </source>
</evidence>
<gene>
    <name evidence="2" type="ORF">DFR56_10162</name>
</gene>
<sequence length="405" mass="44989">MAEKGEIWLQLALKKGPLADIKVIELGQIAAGPFAGMLLADLGADVVKVERPNSGDSMRQWPPLTTNDEDEVYSENFASVNRNKRSITVNLKDEKEVQDLIELCKEADVLLENYRPGVLKRLGLGYEDLKQINPALVYCSISGYGQTGPYSKKGAFDVAVQAISGLMSVTGEESGPPVKCGVPVGDFAAGLYAAYSILAALKKKEETNQGSYIDCSMLGSLLGISALQTSEYYGTGKAPKRLGSAHPRNAPYQVFESKDRPFAIAAGNDKLWRDVCKIVQMEELTEDPRFKTQLVRAKNQKELATIIQPVFLTKEVAHWLEVFDAYGIPCAPVNDFQEILDDVHVKSMNIIENLTLPNGKKTKTIGYPIHMSDYEFEVFRSPPKLGEHNEEVYEEWLNHRKERVD</sequence>
<name>A0A2V3W720_9BACI</name>
<organism evidence="2 3">
    <name type="scientific">Pseudogracilibacillus auburnensis</name>
    <dbReference type="NCBI Taxonomy" id="1494959"/>
    <lineage>
        <taxon>Bacteria</taxon>
        <taxon>Bacillati</taxon>
        <taxon>Bacillota</taxon>
        <taxon>Bacilli</taxon>
        <taxon>Bacillales</taxon>
        <taxon>Bacillaceae</taxon>
        <taxon>Pseudogracilibacillus</taxon>
    </lineage>
</organism>
<dbReference type="OrthoDB" id="9797653at2"/>
<dbReference type="InterPro" id="IPR050483">
    <property type="entry name" value="CoA-transferase_III_domain"/>
</dbReference>
<dbReference type="Gene3D" id="3.30.1540.10">
    <property type="entry name" value="formyl-coa transferase, domain 3"/>
    <property type="match status" value="1"/>
</dbReference>
<dbReference type="GO" id="GO:0008410">
    <property type="term" value="F:CoA-transferase activity"/>
    <property type="evidence" value="ECO:0007669"/>
    <property type="project" value="TreeGrafter"/>
</dbReference>
<dbReference type="SUPFAM" id="SSF89796">
    <property type="entry name" value="CoA-transferase family III (CaiB/BaiF)"/>
    <property type="match status" value="1"/>
</dbReference>
<dbReference type="AlphaFoldDB" id="A0A2V3W720"/>
<reference evidence="2 3" key="1">
    <citation type="submission" date="2018-05" db="EMBL/GenBank/DDBJ databases">
        <title>Genomic Encyclopedia of Type Strains, Phase IV (KMG-IV): sequencing the most valuable type-strain genomes for metagenomic binning, comparative biology and taxonomic classification.</title>
        <authorList>
            <person name="Goeker M."/>
        </authorList>
    </citation>
    <scope>NUCLEOTIDE SEQUENCE [LARGE SCALE GENOMIC DNA]</scope>
    <source>
        <strain evidence="2 3">DSM 28556</strain>
    </source>
</reference>
<dbReference type="InterPro" id="IPR003673">
    <property type="entry name" value="CoA-Trfase_fam_III"/>
</dbReference>
<proteinExistence type="predicted"/>
<protein>
    <submittedName>
        <fullName evidence="2">Crotonobetainyl-CoA:carnitine CoA-transferase CaiB-like acyl-CoA transferase</fullName>
    </submittedName>
</protein>
<dbReference type="Proteomes" id="UP000247978">
    <property type="component" value="Unassembled WGS sequence"/>
</dbReference>
<keyword evidence="3" id="KW-1185">Reference proteome</keyword>
<comment type="caution">
    <text evidence="2">The sequence shown here is derived from an EMBL/GenBank/DDBJ whole genome shotgun (WGS) entry which is preliminary data.</text>
</comment>
<evidence type="ECO:0000313" key="3">
    <source>
        <dbReference type="Proteomes" id="UP000247978"/>
    </source>
</evidence>
<dbReference type="PANTHER" id="PTHR48207:SF3">
    <property type="entry name" value="SUCCINATE--HYDROXYMETHYLGLUTARATE COA-TRANSFERASE"/>
    <property type="match status" value="1"/>
</dbReference>
<accession>A0A2V3W720</accession>
<dbReference type="EMBL" id="QJJQ01000001">
    <property type="protein sequence ID" value="PXW90153.1"/>
    <property type="molecule type" value="Genomic_DNA"/>
</dbReference>
<dbReference type="InterPro" id="IPR044855">
    <property type="entry name" value="CoA-Trfase_III_dom3_sf"/>
</dbReference>
<evidence type="ECO:0000256" key="1">
    <source>
        <dbReference type="ARBA" id="ARBA00022679"/>
    </source>
</evidence>
<keyword evidence="1 2" id="KW-0808">Transferase</keyword>
<dbReference type="Pfam" id="PF02515">
    <property type="entry name" value="CoA_transf_3"/>
    <property type="match status" value="1"/>
</dbReference>